<evidence type="ECO:0000313" key="1">
    <source>
        <dbReference type="EMBL" id="JAD69522.1"/>
    </source>
</evidence>
<reference evidence="1" key="2">
    <citation type="journal article" date="2015" name="Data Brief">
        <title>Shoot transcriptome of the giant reed, Arundo donax.</title>
        <authorList>
            <person name="Barrero R.A."/>
            <person name="Guerrero F.D."/>
            <person name="Moolhuijzen P."/>
            <person name="Goolsby J.A."/>
            <person name="Tidwell J."/>
            <person name="Bellgard S.E."/>
            <person name="Bellgard M.I."/>
        </authorList>
    </citation>
    <scope>NUCLEOTIDE SEQUENCE</scope>
    <source>
        <tissue evidence="1">Shoot tissue taken approximately 20 cm above the soil surface</tissue>
    </source>
</reference>
<sequence length="48" mass="5106">MPAMAIAMEQCRSAGSGGCSLTLPYLAWPWGDGRSMMAAVAGQAWIFR</sequence>
<accession>A0A0A9CDF2</accession>
<dbReference type="AlphaFoldDB" id="A0A0A9CDF2"/>
<protein>
    <submittedName>
        <fullName evidence="1">Uncharacterized protein</fullName>
    </submittedName>
</protein>
<organism evidence="1">
    <name type="scientific">Arundo donax</name>
    <name type="common">Giant reed</name>
    <name type="synonym">Donax arundinaceus</name>
    <dbReference type="NCBI Taxonomy" id="35708"/>
    <lineage>
        <taxon>Eukaryota</taxon>
        <taxon>Viridiplantae</taxon>
        <taxon>Streptophyta</taxon>
        <taxon>Embryophyta</taxon>
        <taxon>Tracheophyta</taxon>
        <taxon>Spermatophyta</taxon>
        <taxon>Magnoliopsida</taxon>
        <taxon>Liliopsida</taxon>
        <taxon>Poales</taxon>
        <taxon>Poaceae</taxon>
        <taxon>PACMAD clade</taxon>
        <taxon>Arundinoideae</taxon>
        <taxon>Arundineae</taxon>
        <taxon>Arundo</taxon>
    </lineage>
</organism>
<dbReference type="EMBL" id="GBRH01228373">
    <property type="protein sequence ID" value="JAD69522.1"/>
    <property type="molecule type" value="Transcribed_RNA"/>
</dbReference>
<reference evidence="1" key="1">
    <citation type="submission" date="2014-09" db="EMBL/GenBank/DDBJ databases">
        <authorList>
            <person name="Magalhaes I.L.F."/>
            <person name="Oliveira U."/>
            <person name="Santos F.R."/>
            <person name="Vidigal T.H.D.A."/>
            <person name="Brescovit A.D."/>
            <person name="Santos A.J."/>
        </authorList>
    </citation>
    <scope>NUCLEOTIDE SEQUENCE</scope>
    <source>
        <tissue evidence="1">Shoot tissue taken approximately 20 cm above the soil surface</tissue>
    </source>
</reference>
<name>A0A0A9CDF2_ARUDO</name>
<proteinExistence type="predicted"/>